<protein>
    <submittedName>
        <fullName evidence="2">Uncharacterized protein</fullName>
    </submittedName>
</protein>
<keyword evidence="1" id="KW-0812">Transmembrane</keyword>
<sequence>MFWQNNIATFLIKSILIIHPLITYSSNLTNVNYYLDEVRSLSELPLEKLIKIKSSFTNAGFNERNYNNQDETALSLSSPIALPLKRIGDSTPMRRYEEWDEKGKDSKISKIFQLTVTVLSFLAFGGYLLTLIITAIKRNQNNSTQGNVIVLSGLQNLQKVKRPKRKIFIYNLEDNNYEIDKMYRGMIMLSSAYNKYYR</sequence>
<keyword evidence="1" id="KW-1133">Transmembrane helix</keyword>
<evidence type="ECO:0000313" key="3">
    <source>
        <dbReference type="Proteomes" id="UP001627154"/>
    </source>
</evidence>
<accession>A0ABD2X6G7</accession>
<comment type="caution">
    <text evidence="2">The sequence shown here is derived from an EMBL/GenBank/DDBJ whole genome shotgun (WGS) entry which is preliminary data.</text>
</comment>
<organism evidence="2 3">
    <name type="scientific">Trichogramma kaykai</name>
    <dbReference type="NCBI Taxonomy" id="54128"/>
    <lineage>
        <taxon>Eukaryota</taxon>
        <taxon>Metazoa</taxon>
        <taxon>Ecdysozoa</taxon>
        <taxon>Arthropoda</taxon>
        <taxon>Hexapoda</taxon>
        <taxon>Insecta</taxon>
        <taxon>Pterygota</taxon>
        <taxon>Neoptera</taxon>
        <taxon>Endopterygota</taxon>
        <taxon>Hymenoptera</taxon>
        <taxon>Apocrita</taxon>
        <taxon>Proctotrupomorpha</taxon>
        <taxon>Chalcidoidea</taxon>
        <taxon>Trichogrammatidae</taxon>
        <taxon>Trichogramma</taxon>
    </lineage>
</organism>
<evidence type="ECO:0000313" key="2">
    <source>
        <dbReference type="EMBL" id="KAL3400734.1"/>
    </source>
</evidence>
<keyword evidence="3" id="KW-1185">Reference proteome</keyword>
<dbReference type="EMBL" id="JBJJXI010000050">
    <property type="protein sequence ID" value="KAL3400734.1"/>
    <property type="molecule type" value="Genomic_DNA"/>
</dbReference>
<evidence type="ECO:0000256" key="1">
    <source>
        <dbReference type="SAM" id="Phobius"/>
    </source>
</evidence>
<dbReference type="Proteomes" id="UP001627154">
    <property type="component" value="Unassembled WGS sequence"/>
</dbReference>
<keyword evidence="1" id="KW-0472">Membrane</keyword>
<reference evidence="2 3" key="1">
    <citation type="journal article" date="2024" name="bioRxiv">
        <title>A reference genome for Trichogramma kaykai: A tiny desert-dwelling parasitoid wasp with competing sex-ratio distorters.</title>
        <authorList>
            <person name="Culotta J."/>
            <person name="Lindsey A.R."/>
        </authorList>
    </citation>
    <scope>NUCLEOTIDE SEQUENCE [LARGE SCALE GENOMIC DNA]</scope>
    <source>
        <strain evidence="2 3">KSX58</strain>
    </source>
</reference>
<proteinExistence type="predicted"/>
<gene>
    <name evidence="2" type="ORF">TKK_005886</name>
</gene>
<name>A0ABD2X6G7_9HYME</name>
<feature type="transmembrane region" description="Helical" evidence="1">
    <location>
        <begin position="111"/>
        <end position="136"/>
    </location>
</feature>
<dbReference type="AlphaFoldDB" id="A0ABD2X6G7"/>